<dbReference type="InterPro" id="IPR036551">
    <property type="entry name" value="Flavin_trans-like"/>
</dbReference>
<keyword evidence="3" id="KW-0288">FMN</keyword>
<evidence type="ECO:0000313" key="6">
    <source>
        <dbReference type="EMBL" id="MCA9756822.1"/>
    </source>
</evidence>
<accession>A0A956NDN4</accession>
<name>A0A956NDN4_UNCEI</name>
<evidence type="ECO:0000256" key="1">
    <source>
        <dbReference type="ARBA" id="ARBA00022602"/>
    </source>
</evidence>
<gene>
    <name evidence="6" type="ORF">KDA27_13545</name>
</gene>
<comment type="caution">
    <text evidence="6">The sequence shown here is derived from an EMBL/GenBank/DDBJ whole genome shotgun (WGS) entry which is preliminary data.</text>
</comment>
<keyword evidence="2" id="KW-0285">Flavoprotein</keyword>
<protein>
    <submittedName>
        <fullName evidence="6">UbiX family flavin prenyltransferase</fullName>
    </submittedName>
</protein>
<evidence type="ECO:0000256" key="4">
    <source>
        <dbReference type="ARBA" id="ARBA00022679"/>
    </source>
</evidence>
<dbReference type="SUPFAM" id="SSF52507">
    <property type="entry name" value="Homo-oligomeric flavin-containing Cys decarboxylases, HFCD"/>
    <property type="match status" value="1"/>
</dbReference>
<dbReference type="InterPro" id="IPR003382">
    <property type="entry name" value="Flavoprotein"/>
</dbReference>
<dbReference type="NCBIfam" id="TIGR00421">
    <property type="entry name" value="ubiX_pad"/>
    <property type="match status" value="1"/>
</dbReference>
<sequence>MRVLVGISGASGAVFAVDFLKRCPGEKYLVVSDWGKALLKDELDMSYKDLAPYVEATFRDNDLAAPFSSGTNRYDAYIILPCSASTLAKIAFGIGDTLITRSAQVALKERMRLILCVRETPLSTGMLENALKVSREGAIIAPIMPPFYGRPETIDEMVAAYTKKLLPLVGADGGPGWRAELLGEDQRRPRIEYDPDSTMHEME</sequence>
<dbReference type="Pfam" id="PF02441">
    <property type="entry name" value="Flavoprotein"/>
    <property type="match status" value="1"/>
</dbReference>
<evidence type="ECO:0000256" key="3">
    <source>
        <dbReference type="ARBA" id="ARBA00022643"/>
    </source>
</evidence>
<dbReference type="Proteomes" id="UP000739538">
    <property type="component" value="Unassembled WGS sequence"/>
</dbReference>
<evidence type="ECO:0000259" key="5">
    <source>
        <dbReference type="Pfam" id="PF02441"/>
    </source>
</evidence>
<dbReference type="GO" id="GO:0004659">
    <property type="term" value="F:prenyltransferase activity"/>
    <property type="evidence" value="ECO:0007669"/>
    <property type="project" value="UniProtKB-KW"/>
</dbReference>
<keyword evidence="4" id="KW-0808">Transferase</keyword>
<evidence type="ECO:0000256" key="2">
    <source>
        <dbReference type="ARBA" id="ARBA00022630"/>
    </source>
</evidence>
<organism evidence="6 7">
    <name type="scientific">Eiseniibacteriota bacterium</name>
    <dbReference type="NCBI Taxonomy" id="2212470"/>
    <lineage>
        <taxon>Bacteria</taxon>
        <taxon>Candidatus Eiseniibacteriota</taxon>
    </lineage>
</organism>
<keyword evidence="1" id="KW-0637">Prenyltransferase</keyword>
<evidence type="ECO:0000313" key="7">
    <source>
        <dbReference type="Proteomes" id="UP000739538"/>
    </source>
</evidence>
<dbReference type="Gene3D" id="3.40.50.1950">
    <property type="entry name" value="Flavin prenyltransferase-like"/>
    <property type="match status" value="1"/>
</dbReference>
<proteinExistence type="predicted"/>
<dbReference type="InterPro" id="IPR004507">
    <property type="entry name" value="UbiX-like"/>
</dbReference>
<dbReference type="EMBL" id="JAGQHS010000068">
    <property type="protein sequence ID" value="MCA9756822.1"/>
    <property type="molecule type" value="Genomic_DNA"/>
</dbReference>
<reference evidence="6" key="2">
    <citation type="journal article" date="2021" name="Microbiome">
        <title>Successional dynamics and alternative stable states in a saline activated sludge microbial community over 9 years.</title>
        <authorList>
            <person name="Wang Y."/>
            <person name="Ye J."/>
            <person name="Ju F."/>
            <person name="Liu L."/>
            <person name="Boyd J.A."/>
            <person name="Deng Y."/>
            <person name="Parks D.H."/>
            <person name="Jiang X."/>
            <person name="Yin X."/>
            <person name="Woodcroft B.J."/>
            <person name="Tyson G.W."/>
            <person name="Hugenholtz P."/>
            <person name="Polz M.F."/>
            <person name="Zhang T."/>
        </authorList>
    </citation>
    <scope>NUCLEOTIDE SEQUENCE</scope>
    <source>
        <strain evidence="6">HKST-UBA02</strain>
    </source>
</reference>
<feature type="domain" description="Flavoprotein" evidence="5">
    <location>
        <begin position="1"/>
        <end position="160"/>
    </location>
</feature>
<reference evidence="6" key="1">
    <citation type="submission" date="2020-04" db="EMBL/GenBank/DDBJ databases">
        <authorList>
            <person name="Zhang T."/>
        </authorList>
    </citation>
    <scope>NUCLEOTIDE SEQUENCE</scope>
    <source>
        <strain evidence="6">HKST-UBA02</strain>
    </source>
</reference>
<dbReference type="AlphaFoldDB" id="A0A956NDN4"/>